<dbReference type="InterPro" id="IPR018797">
    <property type="entry name" value="FAM98"/>
</dbReference>
<dbReference type="OrthoDB" id="512356at2759"/>
<feature type="region of interest" description="Disordered" evidence="3">
    <location>
        <begin position="306"/>
        <end position="369"/>
    </location>
</feature>
<evidence type="ECO:0000256" key="3">
    <source>
        <dbReference type="SAM" id="MobiDB-lite"/>
    </source>
</evidence>
<gene>
    <name evidence="4" type="ORF">CTOB1V02_LOCUS3794</name>
</gene>
<feature type="compositionally biased region" description="Gly residues" evidence="3">
    <location>
        <begin position="340"/>
        <end position="350"/>
    </location>
</feature>
<evidence type="ECO:0000256" key="1">
    <source>
        <dbReference type="ARBA" id="ARBA00007218"/>
    </source>
</evidence>
<feature type="region of interest" description="Disordered" evidence="3">
    <location>
        <begin position="421"/>
        <end position="464"/>
    </location>
</feature>
<evidence type="ECO:0000256" key="2">
    <source>
        <dbReference type="SAM" id="Coils"/>
    </source>
</evidence>
<dbReference type="GO" id="GO:0072669">
    <property type="term" value="C:tRNA-splicing ligase complex"/>
    <property type="evidence" value="ECO:0007669"/>
    <property type="project" value="TreeGrafter"/>
</dbReference>
<keyword evidence="2" id="KW-0175">Coiled coil</keyword>
<dbReference type="PANTHER" id="PTHR31353">
    <property type="entry name" value="FAM98"/>
    <property type="match status" value="1"/>
</dbReference>
<reference evidence="4" key="1">
    <citation type="submission" date="2020-11" db="EMBL/GenBank/DDBJ databases">
        <authorList>
            <person name="Tran Van P."/>
        </authorList>
    </citation>
    <scope>NUCLEOTIDE SEQUENCE</scope>
</reference>
<dbReference type="PANTHER" id="PTHR31353:SF1">
    <property type="entry name" value="PROTEIN FAM98B"/>
    <property type="match status" value="1"/>
</dbReference>
<dbReference type="Pfam" id="PF10239">
    <property type="entry name" value="DUF2465"/>
    <property type="match status" value="1"/>
</dbReference>
<sequence>MEKDVLDLLDDLEYKGNANSSEDHFKEVIQEGVKSTEFTDLVAWLSNELHVVAGLEEKVDPIPSPDDSPTFLLELSFLLKELGCPYSSLMEGSSVNSRLVSREDKLLLLYFLCGEVLAARMLSANGSGTSSQSPKGLLVPLPPGVNDLKRLLVALGFPKPPPGLTCDKLFAKVEEKVREFPSWVKATMAELPKEALSRPLLMGLLSAKQWAILDELSHEMKREYTLRREMLLKRLDVTIQSFKWADRLKPKEEEINRVFIPMREKLRDEPDVSLGDLLAAREDLAIQEKTSSASVRKHTKSKVNRVIIGNVPDRGGRPSEAEPPPPEMPSWMQRQPGPPRGGGRGGGGDYRGGRGDHRGSGGGRGGGAFHGGGGGGYHGGGGGGYQGGGYQQHDYRGGGGYSNNTGGGGYGGGGYDQYGGGYQQQYGADPYQHPQQYHRGGGGRGRVQGGWSGGGEAAREAGGANHIEISSSMMSYCRQSRQRVEKARKLRKMAGETEKELQAEKRKAEKAIAEIDEKQRKLKEEAEMLNTERNVLMKVLRNK</sequence>
<dbReference type="AlphaFoldDB" id="A0A7R8W7M9"/>
<feature type="coiled-coil region" evidence="2">
    <location>
        <begin position="487"/>
        <end position="535"/>
    </location>
</feature>
<dbReference type="EMBL" id="OB660679">
    <property type="protein sequence ID" value="CAD7225862.1"/>
    <property type="molecule type" value="Genomic_DNA"/>
</dbReference>
<feature type="compositionally biased region" description="Gly residues" evidence="3">
    <location>
        <begin position="360"/>
        <end position="369"/>
    </location>
</feature>
<protein>
    <submittedName>
        <fullName evidence="4">Uncharacterized protein</fullName>
    </submittedName>
</protein>
<feature type="compositionally biased region" description="Gly residues" evidence="3">
    <location>
        <begin position="439"/>
        <end position="456"/>
    </location>
</feature>
<organism evidence="4">
    <name type="scientific">Cyprideis torosa</name>
    <dbReference type="NCBI Taxonomy" id="163714"/>
    <lineage>
        <taxon>Eukaryota</taxon>
        <taxon>Metazoa</taxon>
        <taxon>Ecdysozoa</taxon>
        <taxon>Arthropoda</taxon>
        <taxon>Crustacea</taxon>
        <taxon>Oligostraca</taxon>
        <taxon>Ostracoda</taxon>
        <taxon>Podocopa</taxon>
        <taxon>Podocopida</taxon>
        <taxon>Cytherocopina</taxon>
        <taxon>Cytheroidea</taxon>
        <taxon>Cytherideidae</taxon>
        <taxon>Cyprideis</taxon>
    </lineage>
</organism>
<evidence type="ECO:0000313" key="4">
    <source>
        <dbReference type="EMBL" id="CAD7225862.1"/>
    </source>
</evidence>
<accession>A0A7R8W7M9</accession>
<name>A0A7R8W7M9_9CRUS</name>
<comment type="similarity">
    <text evidence="1">Belongs to the FAM98 family.</text>
</comment>
<proteinExistence type="inferred from homology"/>